<evidence type="ECO:0000256" key="6">
    <source>
        <dbReference type="ARBA" id="ARBA00022840"/>
    </source>
</evidence>
<reference evidence="8 9" key="1">
    <citation type="journal article" date="2004" name="Science">
        <title>Illuminating the evolutionary history of chlamydiae.</title>
        <authorList>
            <person name="Horn M."/>
            <person name="Collingro A."/>
            <person name="Schmitz-Esser S."/>
            <person name="Beier C.L."/>
            <person name="Purkhold U."/>
            <person name="Fartmann B."/>
            <person name="Brandt P."/>
            <person name="Nyakatura G.J."/>
            <person name="Droege M."/>
            <person name="Frishman D."/>
            <person name="Rattei T."/>
            <person name="Mewes H."/>
            <person name="Wagner M."/>
        </authorList>
    </citation>
    <scope>NUCLEOTIDE SEQUENCE [LARGE SCALE GENOMIC DNA]</scope>
    <source>
        <strain evidence="8 9">UWE25</strain>
    </source>
</reference>
<feature type="domain" description="AAA+ ATPase" evidence="7">
    <location>
        <begin position="41"/>
        <end position="158"/>
    </location>
</feature>
<dbReference type="Gene3D" id="1.20.272.10">
    <property type="match status" value="1"/>
</dbReference>
<evidence type="ECO:0000256" key="1">
    <source>
        <dbReference type="ARBA" id="ARBA00002393"/>
    </source>
</evidence>
<dbReference type="GO" id="GO:0003677">
    <property type="term" value="F:DNA binding"/>
    <property type="evidence" value="ECO:0007669"/>
    <property type="project" value="InterPro"/>
</dbReference>
<sequence>MIKKVLPLAEQLRPKNLNDIVGQDHILGENGLITKTIESQIPLSVILWGPPGCGKTSIARLYAQAFNMQFISMSAIFSGVADLKKTIKEAQNQPLFHKGTLLFVDEIHRFNKSQQDAFLPFVENGTIILIGATTENPSFYLNGALLSRLRVLPIYPLDGFSLEQLLERYEKQFAPLPLTAEARHWLITCAQGDGRYLYNLIENLRYASKQILDIPLLEKIFQKRSPLFDKRGDQHYNLISALHKSVRGSDPNAAIYWFTRMLEGGEEPLFLARRLIRMAVEDIGLSDPQALPLAIAAKDAYEMLGSPEGELALAEVVIYLALAPKSNAVYRAFGMAKESASKTSYLNPPLTILNAPTKMMKNLGYGKDYQYDPDLPEAFSGQNYFPDSLEKQHFYEPVERGFERELKKRLEYFEQLRLKKKL</sequence>
<dbReference type="Pfam" id="PF00004">
    <property type="entry name" value="AAA"/>
    <property type="match status" value="1"/>
</dbReference>
<dbReference type="Proteomes" id="UP000000529">
    <property type="component" value="Chromosome"/>
</dbReference>
<dbReference type="KEGG" id="pcu:PC_RS08135"/>
<name>Q6MAH6_PARUW</name>
<dbReference type="FunFam" id="3.40.50.300:FF:000137">
    <property type="entry name" value="Replication-associated recombination protein A"/>
    <property type="match status" value="1"/>
</dbReference>
<organism evidence="8 9">
    <name type="scientific">Protochlamydia amoebophila (strain UWE25)</name>
    <dbReference type="NCBI Taxonomy" id="264201"/>
    <lineage>
        <taxon>Bacteria</taxon>
        <taxon>Pseudomonadati</taxon>
        <taxon>Chlamydiota</taxon>
        <taxon>Chlamydiia</taxon>
        <taxon>Parachlamydiales</taxon>
        <taxon>Parachlamydiaceae</taxon>
        <taxon>Candidatus Protochlamydia</taxon>
    </lineage>
</organism>
<dbReference type="InterPro" id="IPR032423">
    <property type="entry name" value="AAA_assoc_2"/>
</dbReference>
<keyword evidence="5" id="KW-0547">Nucleotide-binding</keyword>
<dbReference type="InterPro" id="IPR003593">
    <property type="entry name" value="AAA+_ATPase"/>
</dbReference>
<proteinExistence type="inferred from homology"/>
<evidence type="ECO:0000256" key="4">
    <source>
        <dbReference type="ARBA" id="ARBA00022705"/>
    </source>
</evidence>
<dbReference type="GO" id="GO:0006261">
    <property type="term" value="P:DNA-templated DNA replication"/>
    <property type="evidence" value="ECO:0007669"/>
    <property type="project" value="TreeGrafter"/>
</dbReference>
<dbReference type="PANTHER" id="PTHR13779:SF7">
    <property type="entry name" value="ATPASE WRNIP1"/>
    <property type="match status" value="1"/>
</dbReference>
<dbReference type="STRING" id="264201.pc1699"/>
<dbReference type="InterPro" id="IPR051314">
    <property type="entry name" value="AAA_ATPase_RarA/MGS1/WRNIP1"/>
</dbReference>
<dbReference type="InterPro" id="IPR003959">
    <property type="entry name" value="ATPase_AAA_core"/>
</dbReference>
<evidence type="ECO:0000256" key="3">
    <source>
        <dbReference type="ARBA" id="ARBA00020776"/>
    </source>
</evidence>
<dbReference type="SUPFAM" id="SSF48019">
    <property type="entry name" value="post-AAA+ oligomerization domain-like"/>
    <property type="match status" value="1"/>
</dbReference>
<comment type="function">
    <text evidence="1">DNA-dependent ATPase that plays important roles in cellular responses to stalled DNA replication processes.</text>
</comment>
<dbReference type="InterPro" id="IPR021886">
    <property type="entry name" value="MgsA_C"/>
</dbReference>
<dbReference type="SUPFAM" id="SSF52540">
    <property type="entry name" value="P-loop containing nucleoside triphosphate hydrolases"/>
    <property type="match status" value="1"/>
</dbReference>
<dbReference type="RefSeq" id="WP_011176244.1">
    <property type="nucleotide sequence ID" value="NC_005861.2"/>
</dbReference>
<dbReference type="PANTHER" id="PTHR13779">
    <property type="entry name" value="WERNER HELICASE-INTERACTING PROTEIN 1 FAMILY MEMBER"/>
    <property type="match status" value="1"/>
</dbReference>
<dbReference type="FunFam" id="1.20.272.10:FF:000001">
    <property type="entry name" value="Putative AAA family ATPase"/>
    <property type="match status" value="1"/>
</dbReference>
<dbReference type="OrthoDB" id="9778364at2"/>
<dbReference type="GO" id="GO:0017116">
    <property type="term" value="F:single-stranded DNA helicase activity"/>
    <property type="evidence" value="ECO:0007669"/>
    <property type="project" value="TreeGrafter"/>
</dbReference>
<dbReference type="Pfam" id="PF12002">
    <property type="entry name" value="MgsA_C"/>
    <property type="match status" value="1"/>
</dbReference>
<protein>
    <recommendedName>
        <fullName evidence="3">Replication-associated recombination protein A</fullName>
    </recommendedName>
</protein>
<dbReference type="Gene3D" id="1.10.3710.10">
    <property type="entry name" value="DNA polymerase III clamp loader subunits, C-terminal domain"/>
    <property type="match status" value="1"/>
</dbReference>
<keyword evidence="9" id="KW-1185">Reference proteome</keyword>
<dbReference type="AlphaFoldDB" id="Q6MAH6"/>
<dbReference type="eggNOG" id="COG2256">
    <property type="taxonomic scope" value="Bacteria"/>
</dbReference>
<comment type="similarity">
    <text evidence="2">Belongs to the AAA ATPase family. RarA/MGS1/WRNIP1 subfamily.</text>
</comment>
<accession>Q6MAH6</accession>
<dbReference type="EMBL" id="BX908798">
    <property type="protein sequence ID" value="CAF24423.1"/>
    <property type="molecule type" value="Genomic_DNA"/>
</dbReference>
<dbReference type="GO" id="GO:0016887">
    <property type="term" value="F:ATP hydrolysis activity"/>
    <property type="evidence" value="ECO:0007669"/>
    <property type="project" value="InterPro"/>
</dbReference>
<evidence type="ECO:0000256" key="5">
    <source>
        <dbReference type="ARBA" id="ARBA00022741"/>
    </source>
</evidence>
<evidence type="ECO:0000256" key="2">
    <source>
        <dbReference type="ARBA" id="ARBA00008959"/>
    </source>
</evidence>
<dbReference type="SMART" id="SM00382">
    <property type="entry name" value="AAA"/>
    <property type="match status" value="1"/>
</dbReference>
<dbReference type="InterPro" id="IPR008921">
    <property type="entry name" value="DNA_pol3_clamp-load_cplx_C"/>
</dbReference>
<keyword evidence="6" id="KW-0067">ATP-binding</keyword>
<evidence type="ECO:0000313" key="9">
    <source>
        <dbReference type="Proteomes" id="UP000000529"/>
    </source>
</evidence>
<evidence type="ECO:0000313" key="8">
    <source>
        <dbReference type="EMBL" id="CAF24423.1"/>
    </source>
</evidence>
<dbReference type="HOGENOM" id="CLU_017985_0_3_0"/>
<dbReference type="GO" id="GO:0005524">
    <property type="term" value="F:ATP binding"/>
    <property type="evidence" value="ECO:0007669"/>
    <property type="project" value="UniProtKB-KW"/>
</dbReference>
<gene>
    <name evidence="8" type="ORF">PC_RS08135</name>
</gene>
<evidence type="ECO:0000259" key="7">
    <source>
        <dbReference type="SMART" id="SM00382"/>
    </source>
</evidence>
<dbReference type="GO" id="GO:0008047">
    <property type="term" value="F:enzyme activator activity"/>
    <property type="evidence" value="ECO:0007669"/>
    <property type="project" value="TreeGrafter"/>
</dbReference>
<keyword evidence="4" id="KW-0235">DNA replication</keyword>
<dbReference type="CDD" id="cd00009">
    <property type="entry name" value="AAA"/>
    <property type="match status" value="1"/>
</dbReference>
<dbReference type="Gene3D" id="3.40.50.300">
    <property type="entry name" value="P-loop containing nucleotide triphosphate hydrolases"/>
    <property type="match status" value="1"/>
</dbReference>
<dbReference type="Pfam" id="PF16193">
    <property type="entry name" value="AAA_assoc_2"/>
    <property type="match status" value="1"/>
</dbReference>
<dbReference type="GO" id="GO:0000731">
    <property type="term" value="P:DNA synthesis involved in DNA repair"/>
    <property type="evidence" value="ECO:0007669"/>
    <property type="project" value="TreeGrafter"/>
</dbReference>
<dbReference type="FunFam" id="1.10.3710.10:FF:000004">
    <property type="entry name" value="Putative ATPase, AAA family"/>
    <property type="match status" value="1"/>
</dbReference>
<dbReference type="InterPro" id="IPR027417">
    <property type="entry name" value="P-loop_NTPase"/>
</dbReference>